<dbReference type="Proteomes" id="UP000485058">
    <property type="component" value="Unassembled WGS sequence"/>
</dbReference>
<evidence type="ECO:0000313" key="1">
    <source>
        <dbReference type="EMBL" id="GFH33325.1"/>
    </source>
</evidence>
<evidence type="ECO:0000313" key="2">
    <source>
        <dbReference type="Proteomes" id="UP000485058"/>
    </source>
</evidence>
<protein>
    <submittedName>
        <fullName evidence="1">Uncharacterized protein</fullName>
    </submittedName>
</protein>
<dbReference type="AlphaFoldDB" id="A0A6A0ALG1"/>
<name>A0A6A0ALG1_HAELA</name>
<sequence>AVTNDYHRLLHQGWVQAADMVNKRLAQLMLPAPKSGTAQCD</sequence>
<reference evidence="1 2" key="1">
    <citation type="submission" date="2020-02" db="EMBL/GenBank/DDBJ databases">
        <title>Draft genome sequence of Haematococcus lacustris strain NIES-144.</title>
        <authorList>
            <person name="Morimoto D."/>
            <person name="Nakagawa S."/>
            <person name="Yoshida T."/>
            <person name="Sawayama S."/>
        </authorList>
    </citation>
    <scope>NUCLEOTIDE SEQUENCE [LARGE SCALE GENOMIC DNA]</scope>
    <source>
        <strain evidence="1 2">NIES-144</strain>
    </source>
</reference>
<feature type="non-terminal residue" evidence="1">
    <location>
        <position position="1"/>
    </location>
</feature>
<proteinExistence type="predicted"/>
<dbReference type="EMBL" id="BLLF01008309">
    <property type="protein sequence ID" value="GFH33325.1"/>
    <property type="molecule type" value="Genomic_DNA"/>
</dbReference>
<accession>A0A6A0ALG1</accession>
<keyword evidence="2" id="KW-1185">Reference proteome</keyword>
<comment type="caution">
    <text evidence="1">The sequence shown here is derived from an EMBL/GenBank/DDBJ whole genome shotgun (WGS) entry which is preliminary data.</text>
</comment>
<organism evidence="1 2">
    <name type="scientific">Haematococcus lacustris</name>
    <name type="common">Green alga</name>
    <name type="synonym">Haematococcus pluvialis</name>
    <dbReference type="NCBI Taxonomy" id="44745"/>
    <lineage>
        <taxon>Eukaryota</taxon>
        <taxon>Viridiplantae</taxon>
        <taxon>Chlorophyta</taxon>
        <taxon>core chlorophytes</taxon>
        <taxon>Chlorophyceae</taxon>
        <taxon>CS clade</taxon>
        <taxon>Chlamydomonadales</taxon>
        <taxon>Haematococcaceae</taxon>
        <taxon>Haematococcus</taxon>
    </lineage>
</organism>
<gene>
    <name evidence="1" type="ORF">HaLaN_32679</name>
</gene>